<dbReference type="PANTHER" id="PTHR33700:SF30">
    <property type="entry name" value="PROTEIN, PUTATIVE-RELATED"/>
    <property type="match status" value="1"/>
</dbReference>
<accession>A0A0B2SBI4</accession>
<evidence type="ECO:0000313" key="4">
    <source>
        <dbReference type="EMBL" id="RZC13850.1"/>
    </source>
</evidence>
<dbReference type="PANTHER" id="PTHR33700">
    <property type="entry name" value="MYB-LIKE PROTEIN X"/>
    <property type="match status" value="1"/>
</dbReference>
<keyword evidence="2" id="KW-0812">Transmembrane</keyword>
<dbReference type="Proteomes" id="UP000289340">
    <property type="component" value="Chromosome 5"/>
</dbReference>
<feature type="compositionally biased region" description="Basic and acidic residues" evidence="1">
    <location>
        <begin position="181"/>
        <end position="199"/>
    </location>
</feature>
<evidence type="ECO:0000256" key="1">
    <source>
        <dbReference type="SAM" id="MobiDB-lite"/>
    </source>
</evidence>
<dbReference type="AlphaFoldDB" id="A0A0B2SBI4"/>
<feature type="region of interest" description="Disordered" evidence="1">
    <location>
        <begin position="70"/>
        <end position="241"/>
    </location>
</feature>
<dbReference type="EMBL" id="KN644868">
    <property type="protein sequence ID" value="KHN41664.1"/>
    <property type="molecule type" value="Genomic_DNA"/>
</dbReference>
<dbReference type="Gramene" id="XM_028378017.1">
    <property type="protein sequence ID" value="XP_028233818.1"/>
    <property type="gene ID" value="LOC114413554"/>
</dbReference>
<sequence length="341" mass="38371">MEYQSFGRVPRPKGANIMQALKVMLILAVGAWLIYQVKHSRNNTENYSDQTKLDEGHGVILLGRKGMPSRLDQMDFPDSGNVDFAGEAKESSSGRDDESDGAKEDKAEEEFGHINEIFGRGKEVELEPESTQPEESSKIQHKHLCKTKSEKVGLESRSESGHKEHGNEKYRNRPIINDSKSSNKEEDVQLREQLNEVHVRKNATSGFSKKENDGDEGSRIREKETRKHKNVAENDTNAEVTEEIDEVQSFHDENGVPPDVNETEIVFAQAHIVHEENISNVRKGSWLRKHTYEVTYVEDNIVEVNLEASKNDADVESNTESIAHVDISGVKCNSEISEGNS</sequence>
<gene>
    <name evidence="4" type="ORF">D0Y65_013094</name>
    <name evidence="3" type="ORF">glysoja_036408</name>
</gene>
<feature type="compositionally biased region" description="Basic and acidic residues" evidence="1">
    <location>
        <begin position="86"/>
        <end position="125"/>
    </location>
</feature>
<keyword evidence="5" id="KW-1185">Reference proteome</keyword>
<dbReference type="SMR" id="A0A0B2SBI4"/>
<reference evidence="4 5" key="2">
    <citation type="submission" date="2018-09" db="EMBL/GenBank/DDBJ databases">
        <title>A high-quality reference genome of wild soybean provides a powerful tool to mine soybean genomes.</title>
        <authorList>
            <person name="Xie M."/>
            <person name="Chung C.Y.L."/>
            <person name="Li M.-W."/>
            <person name="Wong F.-L."/>
            <person name="Chan T.-F."/>
            <person name="Lam H.-M."/>
        </authorList>
    </citation>
    <scope>NUCLEOTIDE SEQUENCE [LARGE SCALE GENOMIC DNA]</scope>
    <source>
        <strain evidence="5">cv. W05</strain>
        <tissue evidence="4">Hypocotyl of etiolated seedlings</tissue>
    </source>
</reference>
<name>A0A0B2SBI4_GLYSO</name>
<organism evidence="3">
    <name type="scientific">Glycine soja</name>
    <name type="common">Wild soybean</name>
    <dbReference type="NCBI Taxonomy" id="3848"/>
    <lineage>
        <taxon>Eukaryota</taxon>
        <taxon>Viridiplantae</taxon>
        <taxon>Streptophyta</taxon>
        <taxon>Embryophyta</taxon>
        <taxon>Tracheophyta</taxon>
        <taxon>Spermatophyta</taxon>
        <taxon>Magnoliopsida</taxon>
        <taxon>eudicotyledons</taxon>
        <taxon>Gunneridae</taxon>
        <taxon>Pentapetalae</taxon>
        <taxon>rosids</taxon>
        <taxon>fabids</taxon>
        <taxon>Fabales</taxon>
        <taxon>Fabaceae</taxon>
        <taxon>Papilionoideae</taxon>
        <taxon>50 kb inversion clade</taxon>
        <taxon>NPAAA clade</taxon>
        <taxon>indigoferoid/millettioid clade</taxon>
        <taxon>Phaseoleae</taxon>
        <taxon>Glycine</taxon>
        <taxon>Glycine subgen. Soja</taxon>
    </lineage>
</organism>
<feature type="compositionally biased region" description="Basic and acidic residues" evidence="1">
    <location>
        <begin position="208"/>
        <end position="225"/>
    </location>
</feature>
<protein>
    <submittedName>
        <fullName evidence="3">Uncharacterized protein</fullName>
    </submittedName>
</protein>
<keyword evidence="2" id="KW-0472">Membrane</keyword>
<reference evidence="3" key="1">
    <citation type="submission" date="2014-07" db="EMBL/GenBank/DDBJ databases">
        <title>Identification of a novel salt tolerance gene in wild soybean by whole-genome sequencing.</title>
        <authorList>
            <person name="Lam H.-M."/>
            <person name="Qi X."/>
            <person name="Li M.-W."/>
            <person name="Liu X."/>
            <person name="Xie M."/>
            <person name="Ni M."/>
            <person name="Xu X."/>
        </authorList>
    </citation>
    <scope>NUCLEOTIDE SEQUENCE [LARGE SCALE GENOMIC DNA]</scope>
    <source>
        <tissue evidence="3">Root</tissue>
    </source>
</reference>
<feature type="transmembrane region" description="Helical" evidence="2">
    <location>
        <begin position="20"/>
        <end position="37"/>
    </location>
</feature>
<proteinExistence type="predicted"/>
<dbReference type="EMBL" id="QZWG01000005">
    <property type="protein sequence ID" value="RZC13850.1"/>
    <property type="molecule type" value="Genomic_DNA"/>
</dbReference>
<evidence type="ECO:0000313" key="5">
    <source>
        <dbReference type="Proteomes" id="UP000289340"/>
    </source>
</evidence>
<evidence type="ECO:0000313" key="3">
    <source>
        <dbReference type="EMBL" id="KHN41664.1"/>
    </source>
</evidence>
<keyword evidence="2" id="KW-1133">Transmembrane helix</keyword>
<dbReference type="EMBL" id="QZWG01000005">
    <property type="protein sequence ID" value="RZC13851.1"/>
    <property type="molecule type" value="Genomic_DNA"/>
</dbReference>
<dbReference type="Proteomes" id="UP000053555">
    <property type="component" value="Unassembled WGS sequence"/>
</dbReference>
<feature type="compositionally biased region" description="Basic and acidic residues" evidence="1">
    <location>
        <begin position="147"/>
        <end position="171"/>
    </location>
</feature>
<evidence type="ECO:0000256" key="2">
    <source>
        <dbReference type="SAM" id="Phobius"/>
    </source>
</evidence>